<evidence type="ECO:0000256" key="3">
    <source>
        <dbReference type="ARBA" id="ARBA00022729"/>
    </source>
</evidence>
<dbReference type="InParanoid" id="A0A1D6HTR0"/>
<comment type="subcellular location">
    <subcellularLocation>
        <location evidence="1">Endoplasmic reticulum lumen</location>
    </subcellularLocation>
</comment>
<dbReference type="GO" id="GO:0140662">
    <property type="term" value="F:ATP-dependent protein folding chaperone"/>
    <property type="evidence" value="ECO:0007669"/>
    <property type="project" value="InterPro"/>
</dbReference>
<organism evidence="8">
    <name type="scientific">Zea mays</name>
    <name type="common">Maize</name>
    <dbReference type="NCBI Taxonomy" id="4577"/>
    <lineage>
        <taxon>Eukaryota</taxon>
        <taxon>Viridiplantae</taxon>
        <taxon>Streptophyta</taxon>
        <taxon>Embryophyta</taxon>
        <taxon>Tracheophyta</taxon>
        <taxon>Spermatophyta</taxon>
        <taxon>Magnoliopsida</taxon>
        <taxon>Liliopsida</taxon>
        <taxon>Poales</taxon>
        <taxon>Poaceae</taxon>
        <taxon>PACMAD clade</taxon>
        <taxon>Panicoideae</taxon>
        <taxon>Andropogonodae</taxon>
        <taxon>Andropogoneae</taxon>
        <taxon>Tripsacinae</taxon>
        <taxon>Zea</taxon>
    </lineage>
</organism>
<sequence>MAGKGAKATAAKSADKDKGKKTDGPVSRSSRAAPQTTTVDFKPYVGPIYNAILGRLVNQDQDQEVKECAISCMSLVVSTFGDGLERELPACLPILVDRMGEDFDQRIMEYFIKLIKKKYSKDNRALGKLRREAKRAKRALSNQHQVRVEIESLFDGTDFSEPLTRARFEELNNDLFRKTMGPVKKAMEDAGLEKSQIHEIVLVGGSTRIPKVQQLLKDYFNGKEPNKGVNPDEAVAFGAAVQGSILSGEGGDETKDILLLDVAPLTLGIETVGGVMTKLIPRNTVIPTKKSQVFTTYQDQQTTVSIQVRTRILPLSSLHCQLLAW</sequence>
<feature type="region of interest" description="Disordered" evidence="7">
    <location>
        <begin position="1"/>
        <end position="35"/>
    </location>
</feature>
<dbReference type="Pfam" id="PF25782">
    <property type="entry name" value="TPR_CAND1"/>
    <property type="match status" value="1"/>
</dbReference>
<proteinExistence type="inferred from homology"/>
<dbReference type="FunFam" id="3.30.420.40:FF:000172">
    <property type="entry name" value="Heat shock 70 kDa protein"/>
    <property type="match status" value="1"/>
</dbReference>
<dbReference type="Pfam" id="PF00012">
    <property type="entry name" value="HSP70"/>
    <property type="match status" value="1"/>
</dbReference>
<evidence type="ECO:0000256" key="1">
    <source>
        <dbReference type="ARBA" id="ARBA00004319"/>
    </source>
</evidence>
<dbReference type="GO" id="GO:0005788">
    <property type="term" value="C:endoplasmic reticulum lumen"/>
    <property type="evidence" value="ECO:0007669"/>
    <property type="project" value="UniProtKB-SubCell"/>
</dbReference>
<dbReference type="STRING" id="4577.A0A1D6HTR0"/>
<name>A0A1D6HTR0_MAIZE</name>
<dbReference type="PRINTS" id="PR00301">
    <property type="entry name" value="HEATSHOCK70"/>
</dbReference>
<dbReference type="Gene3D" id="3.90.640.10">
    <property type="entry name" value="Actin, Chain A, domain 4"/>
    <property type="match status" value="1"/>
</dbReference>
<dbReference type="GO" id="GO:0005524">
    <property type="term" value="F:ATP binding"/>
    <property type="evidence" value="ECO:0007669"/>
    <property type="project" value="UniProtKB-KW"/>
</dbReference>
<dbReference type="SMR" id="A0A1D6HTR0"/>
<dbReference type="InterPro" id="IPR018181">
    <property type="entry name" value="Heat_shock_70_CS"/>
</dbReference>
<dbReference type="ExpressionAtlas" id="A0A1D6HTR0">
    <property type="expression patterns" value="baseline and differential"/>
</dbReference>
<keyword evidence="4" id="KW-0547">Nucleotide-binding</keyword>
<evidence type="ECO:0000256" key="2">
    <source>
        <dbReference type="ARBA" id="ARBA00007381"/>
    </source>
</evidence>
<evidence type="ECO:0000256" key="4">
    <source>
        <dbReference type="ARBA" id="ARBA00022741"/>
    </source>
</evidence>
<accession>A0A1D6HTR0</accession>
<evidence type="ECO:0000256" key="5">
    <source>
        <dbReference type="ARBA" id="ARBA00022824"/>
    </source>
</evidence>
<keyword evidence="8" id="KW-0346">Stress response</keyword>
<keyword evidence="5" id="KW-0256">Endoplasmic reticulum</keyword>
<gene>
    <name evidence="8" type="ORF">ZEAMMB73_Zm00001d018975</name>
</gene>
<dbReference type="InterPro" id="IPR016024">
    <property type="entry name" value="ARM-type_fold"/>
</dbReference>
<evidence type="ECO:0000256" key="7">
    <source>
        <dbReference type="SAM" id="MobiDB-lite"/>
    </source>
</evidence>
<keyword evidence="6" id="KW-0067">ATP-binding</keyword>
<dbReference type="PROSITE" id="PS01036">
    <property type="entry name" value="HSP70_3"/>
    <property type="match status" value="1"/>
</dbReference>
<dbReference type="AlphaFoldDB" id="A0A1D6HTR0"/>
<dbReference type="eggNOG" id="KOG2927">
    <property type="taxonomic scope" value="Eukaryota"/>
</dbReference>
<dbReference type="PANTHER" id="PTHR19375">
    <property type="entry name" value="HEAT SHOCK PROTEIN 70KDA"/>
    <property type="match status" value="1"/>
</dbReference>
<keyword evidence="3" id="KW-0732">Signal</keyword>
<feature type="compositionally biased region" description="Basic and acidic residues" evidence="7">
    <location>
        <begin position="13"/>
        <end position="23"/>
    </location>
</feature>
<reference evidence="8" key="1">
    <citation type="submission" date="2015-12" db="EMBL/GenBank/DDBJ databases">
        <title>Update maize B73 reference genome by single molecule sequencing technologies.</title>
        <authorList>
            <consortium name="Maize Genome Sequencing Project"/>
            <person name="Ware D."/>
        </authorList>
    </citation>
    <scope>NUCLEOTIDE SEQUENCE [LARGE SCALE GENOMIC DNA]</scope>
    <source>
        <tissue evidence="8">Seedling</tissue>
    </source>
</reference>
<dbReference type="eggNOG" id="KOG1824">
    <property type="taxonomic scope" value="Eukaryota"/>
</dbReference>
<dbReference type="Gene3D" id="2.60.34.10">
    <property type="entry name" value="Substrate Binding Domain Of DNAk, Chain A, domain 1"/>
    <property type="match status" value="1"/>
</dbReference>
<dbReference type="EMBL" id="CM007650">
    <property type="protein sequence ID" value="ONM51764.1"/>
    <property type="molecule type" value="Genomic_DNA"/>
</dbReference>
<dbReference type="FunFam" id="3.90.640.10:FF:000153">
    <property type="entry name" value="Endoplasmic reticulum chaperone BiP"/>
    <property type="match status" value="1"/>
</dbReference>
<dbReference type="SUPFAM" id="SSF100920">
    <property type="entry name" value="Heat shock protein 70kD (HSP70), peptide-binding domain"/>
    <property type="match status" value="1"/>
</dbReference>
<feature type="compositionally biased region" description="Low complexity" evidence="7">
    <location>
        <begin position="1"/>
        <end position="12"/>
    </location>
</feature>
<protein>
    <submittedName>
        <fullName evidence="8">Heat shock 70 kDa protein 14</fullName>
    </submittedName>
</protein>
<evidence type="ECO:0000256" key="6">
    <source>
        <dbReference type="ARBA" id="ARBA00022840"/>
    </source>
</evidence>
<dbReference type="InterPro" id="IPR013126">
    <property type="entry name" value="Hsp_70_fam"/>
</dbReference>
<dbReference type="SUPFAM" id="SSF48371">
    <property type="entry name" value="ARM repeat"/>
    <property type="match status" value="1"/>
</dbReference>
<evidence type="ECO:0000313" key="8">
    <source>
        <dbReference type="EMBL" id="ONM51764.1"/>
    </source>
</evidence>
<dbReference type="Gene3D" id="3.30.420.40">
    <property type="match status" value="2"/>
</dbReference>
<comment type="similarity">
    <text evidence="2">Belongs to the heat shock protein 70 family.</text>
</comment>
<dbReference type="InterPro" id="IPR029047">
    <property type="entry name" value="HSP70_peptide-bd_sf"/>
</dbReference>
<dbReference type="eggNOG" id="KOG0100">
    <property type="taxonomic scope" value="Eukaryota"/>
</dbReference>
<dbReference type="SUPFAM" id="SSF53067">
    <property type="entry name" value="Actin-like ATPase domain"/>
    <property type="match status" value="1"/>
</dbReference>
<dbReference type="InterPro" id="IPR043129">
    <property type="entry name" value="ATPase_NBD"/>
</dbReference>